<name>A0A9W7SNQ7_9PEZI</name>
<evidence type="ECO:0000256" key="7">
    <source>
        <dbReference type="ARBA" id="ARBA00022898"/>
    </source>
</evidence>
<evidence type="ECO:0000256" key="9">
    <source>
        <dbReference type="ARBA" id="ARBA00023004"/>
    </source>
</evidence>
<organism evidence="13 14">
    <name type="scientific">Teratosphaeria destructans</name>
    <dbReference type="NCBI Taxonomy" id="418781"/>
    <lineage>
        <taxon>Eukaryota</taxon>
        <taxon>Fungi</taxon>
        <taxon>Dikarya</taxon>
        <taxon>Ascomycota</taxon>
        <taxon>Pezizomycotina</taxon>
        <taxon>Dothideomycetes</taxon>
        <taxon>Dothideomycetidae</taxon>
        <taxon>Mycosphaerellales</taxon>
        <taxon>Teratosphaeriaceae</taxon>
        <taxon>Teratosphaeria</taxon>
    </lineage>
</organism>
<keyword evidence="8 11" id="KW-0784">Thiamine biosynthesis</keyword>
<evidence type="ECO:0000256" key="6">
    <source>
        <dbReference type="ARBA" id="ARBA00022723"/>
    </source>
</evidence>
<keyword evidence="5" id="KW-0808">Transferase</keyword>
<keyword evidence="6" id="KW-0479">Metal-binding</keyword>
<evidence type="ECO:0000313" key="13">
    <source>
        <dbReference type="EMBL" id="KAH9825965.1"/>
    </source>
</evidence>
<feature type="domain" description="SsuA/THI5-like" evidence="12">
    <location>
        <begin position="12"/>
        <end position="226"/>
    </location>
</feature>
<dbReference type="GO" id="GO:0009228">
    <property type="term" value="P:thiamine biosynthetic process"/>
    <property type="evidence" value="ECO:0007669"/>
    <property type="project" value="UniProtKB-UniRule"/>
</dbReference>
<evidence type="ECO:0000256" key="4">
    <source>
        <dbReference type="ARBA" id="ARBA00011738"/>
    </source>
</evidence>
<dbReference type="AlphaFoldDB" id="A0A9W7SNQ7"/>
<evidence type="ECO:0000256" key="5">
    <source>
        <dbReference type="ARBA" id="ARBA00022679"/>
    </source>
</evidence>
<dbReference type="InterPro" id="IPR015168">
    <property type="entry name" value="SsuA/THI5"/>
</dbReference>
<dbReference type="Pfam" id="PF09084">
    <property type="entry name" value="NMT1"/>
    <property type="match status" value="1"/>
</dbReference>
<comment type="pathway">
    <text evidence="2 11">Cofactor biosynthesis; thiamine diphosphate biosynthesis.</text>
</comment>
<keyword evidence="9 11" id="KW-0408">Iron</keyword>
<evidence type="ECO:0000313" key="14">
    <source>
        <dbReference type="Proteomes" id="UP001138500"/>
    </source>
</evidence>
<evidence type="ECO:0000256" key="2">
    <source>
        <dbReference type="ARBA" id="ARBA00004948"/>
    </source>
</evidence>
<comment type="function">
    <text evidence="1 11">Responsible for the formation of the pyrimidine heterocycle in the thiamine biosynthesis pathway. Catalyzes the formation of hydroxymethylpyrimidine phosphate (HMP-P) from histidine and pyridoxal phosphate (PLP). The protein uses PLP and the active site histidine to form HMP-P, generating an inactive enzyme. The enzyme can only undergo a single turnover, which suggests it is a suicide enzyme.</text>
</comment>
<dbReference type="PANTHER" id="PTHR31528">
    <property type="entry name" value="4-AMINO-5-HYDROXYMETHYL-2-METHYLPYRIMIDINE PHOSPHATE SYNTHASE THI11-RELATED"/>
    <property type="match status" value="1"/>
</dbReference>
<dbReference type="GO" id="GO:0046872">
    <property type="term" value="F:metal ion binding"/>
    <property type="evidence" value="ECO:0007669"/>
    <property type="project" value="UniProtKB-KW"/>
</dbReference>
<evidence type="ECO:0000256" key="11">
    <source>
        <dbReference type="RuleBase" id="RU367015"/>
    </source>
</evidence>
<keyword evidence="7 11" id="KW-0663">Pyridoxal phosphate</keyword>
<dbReference type="GO" id="GO:0016740">
    <property type="term" value="F:transferase activity"/>
    <property type="evidence" value="ECO:0007669"/>
    <property type="project" value="UniProtKB-KW"/>
</dbReference>
<dbReference type="Gene3D" id="3.40.190.10">
    <property type="entry name" value="Periplasmic binding protein-like II"/>
    <property type="match status" value="2"/>
</dbReference>
<dbReference type="Proteomes" id="UP001138500">
    <property type="component" value="Unassembled WGS sequence"/>
</dbReference>
<comment type="catalytic activity">
    <reaction evidence="10">
        <text>N(6)-(pyridoxal phosphate)-L-lysyl-[4-amino-5-hydroxymethyl-2-methylpyrimidine phosphate synthase] + L-histidyl-[4-amino-5-hydroxymethyl-2-methylpyrimidine phosphate synthase] + 2 Fe(3+) + 4 H2O = L-lysyl-[4-amino-5-hydroxymethyl-2-methylpyrimidine phosphate synthase] + (2S)-2-amino-5-hydroxy-4-oxopentanoyl-[4-amino-5-hydroxymethyl-2-methylpyrimidine phosphate synthase] + 4-amino-2-methyl-5-(phosphooxymethyl)pyrimidine + 3-oxopropanoate + 2 Fe(2+) + 2 H(+)</text>
        <dbReference type="Rhea" id="RHEA:65756"/>
        <dbReference type="Rhea" id="RHEA-COMP:16892"/>
        <dbReference type="Rhea" id="RHEA-COMP:16893"/>
        <dbReference type="Rhea" id="RHEA-COMP:16894"/>
        <dbReference type="Rhea" id="RHEA-COMP:16895"/>
        <dbReference type="ChEBI" id="CHEBI:15377"/>
        <dbReference type="ChEBI" id="CHEBI:15378"/>
        <dbReference type="ChEBI" id="CHEBI:29033"/>
        <dbReference type="ChEBI" id="CHEBI:29034"/>
        <dbReference type="ChEBI" id="CHEBI:29969"/>
        <dbReference type="ChEBI" id="CHEBI:29979"/>
        <dbReference type="ChEBI" id="CHEBI:33190"/>
        <dbReference type="ChEBI" id="CHEBI:58354"/>
        <dbReference type="ChEBI" id="CHEBI:143915"/>
        <dbReference type="ChEBI" id="CHEBI:157692"/>
    </reaction>
    <physiologicalReaction direction="left-to-right" evidence="10">
        <dbReference type="Rhea" id="RHEA:65757"/>
    </physiologicalReaction>
</comment>
<dbReference type="GO" id="GO:0009229">
    <property type="term" value="P:thiamine diphosphate biosynthetic process"/>
    <property type="evidence" value="ECO:0007669"/>
    <property type="project" value="UniProtKB-UniRule"/>
</dbReference>
<dbReference type="SUPFAM" id="SSF53850">
    <property type="entry name" value="Periplasmic binding protein-like II"/>
    <property type="match status" value="1"/>
</dbReference>
<keyword evidence="14" id="KW-1185">Reference proteome</keyword>
<comment type="cofactor">
    <cofactor evidence="11">
        <name>Fe cation</name>
        <dbReference type="ChEBI" id="CHEBI:24875"/>
    </cofactor>
</comment>
<proteinExistence type="inferred from homology"/>
<sequence>MQKFHLTATGYNLNYLPEYIALRHGFFREQDLEVEVNIPIPWDGVLDDLAGGRAAMALGGAWVPSMYLGRVQSYTILGQIANRCPLAILRRSDAASKDFDVSGMAGRTVLLKSIGGAAAGFFTKMLLREHGVDPSKVDYIQDLDGCMLGKLFEGGMGDFFVTDNLSARIMAARNPNVTIAMECVTQGEIPWSVYYSERNRLTPEASRLQKSFFLGLRKGIEWVLAHDAGDFQDELAELFPNAPIDVVVALTNSFRRQGMWRSIVIPPMAFQRWQRGLSDVRLIDRPIDYGVLVNTEAAEAAQKQSSPSNSLYMTSGKVIRQ</sequence>
<evidence type="ECO:0000256" key="10">
    <source>
        <dbReference type="ARBA" id="ARBA00048179"/>
    </source>
</evidence>
<protein>
    <recommendedName>
        <fullName evidence="11">4-amino-5-hydroxymethyl-2-methylpyrimidine phosphate synthase</fullName>
        <shortName evidence="11">HMP-P synthase</shortName>
        <shortName evidence="11">Hydroxymethylpyrimidine phosphate synthase</shortName>
    </recommendedName>
</protein>
<comment type="similarity">
    <text evidence="3 11">Belongs to the NMT1/THI5 family.</text>
</comment>
<evidence type="ECO:0000259" key="12">
    <source>
        <dbReference type="Pfam" id="PF09084"/>
    </source>
</evidence>
<reference evidence="13 14" key="2">
    <citation type="journal article" date="2021" name="Curr. Genet.">
        <title>Genetic response to nitrogen starvation in the aggressive Eucalyptus foliar pathogen Teratosphaeria destructans.</title>
        <authorList>
            <person name="Havenga M."/>
            <person name="Wingfield B.D."/>
            <person name="Wingfield M.J."/>
            <person name="Dreyer L.L."/>
            <person name="Roets F."/>
            <person name="Aylward J."/>
        </authorList>
    </citation>
    <scope>NUCLEOTIDE SEQUENCE [LARGE SCALE GENOMIC DNA]</scope>
    <source>
        <strain evidence="13">CMW44962</strain>
    </source>
</reference>
<reference evidence="13 14" key="1">
    <citation type="journal article" date="2018" name="IMA Fungus">
        <title>IMA Genome-F 10: Nine draft genome sequences of Claviceps purpurea s.lat., including C. arundinis, C. humidiphila, and C. cf. spartinae, pseudomolecules for the pitch canker pathogen Fusarium circinatum, draft genome of Davidsoniella eucalypti, Grosmannia galeiformis, Quambalaria eucalypti, and Teratosphaeria destructans.</title>
        <authorList>
            <person name="Wingfield B.D."/>
            <person name="Liu M."/>
            <person name="Nguyen H.D."/>
            <person name="Lane F.A."/>
            <person name="Morgan S.W."/>
            <person name="De Vos L."/>
            <person name="Wilken P.M."/>
            <person name="Duong T.A."/>
            <person name="Aylward J."/>
            <person name="Coetzee M.P."/>
            <person name="Dadej K."/>
            <person name="De Beer Z.W."/>
            <person name="Findlay W."/>
            <person name="Havenga M."/>
            <person name="Kolarik M."/>
            <person name="Menzies J.G."/>
            <person name="Naidoo K."/>
            <person name="Pochopski O."/>
            <person name="Shoukouhi P."/>
            <person name="Santana Q.C."/>
            <person name="Seifert K.A."/>
            <person name="Soal N."/>
            <person name="Steenkamp E.T."/>
            <person name="Tatham C.T."/>
            <person name="van der Nest M.A."/>
            <person name="Wingfield M.J."/>
        </authorList>
    </citation>
    <scope>NUCLEOTIDE SEQUENCE [LARGE SCALE GENOMIC DNA]</scope>
    <source>
        <strain evidence="13">CMW44962</strain>
    </source>
</reference>
<dbReference type="InterPro" id="IPR027939">
    <property type="entry name" value="NMT1/THI5"/>
</dbReference>
<accession>A0A9W7SNQ7</accession>
<gene>
    <name evidence="13" type="ORF">Tdes44962_MAKER03889</name>
</gene>
<dbReference type="OrthoDB" id="3468995at2759"/>
<evidence type="ECO:0000256" key="1">
    <source>
        <dbReference type="ARBA" id="ARBA00003469"/>
    </source>
</evidence>
<dbReference type="EMBL" id="RIBY02002056">
    <property type="protein sequence ID" value="KAH9825965.1"/>
    <property type="molecule type" value="Genomic_DNA"/>
</dbReference>
<comment type="caution">
    <text evidence="13">The sequence shown here is derived from an EMBL/GenBank/DDBJ whole genome shotgun (WGS) entry which is preliminary data.</text>
</comment>
<evidence type="ECO:0000256" key="8">
    <source>
        <dbReference type="ARBA" id="ARBA00022977"/>
    </source>
</evidence>
<evidence type="ECO:0000256" key="3">
    <source>
        <dbReference type="ARBA" id="ARBA00009406"/>
    </source>
</evidence>
<comment type="subunit">
    <text evidence="4 11">Homodimer.</text>
</comment>
<dbReference type="PANTHER" id="PTHR31528:SF1">
    <property type="entry name" value="4-AMINO-5-HYDROXYMETHYL-2-METHYLPYRIMIDINE PHOSPHATE SYNTHASE THI11-RELATED"/>
    <property type="match status" value="1"/>
</dbReference>